<keyword evidence="3" id="KW-0804">Transcription</keyword>
<dbReference type="Gene3D" id="1.10.357.10">
    <property type="entry name" value="Tetracycline Repressor, domain 2"/>
    <property type="match status" value="1"/>
</dbReference>
<evidence type="ECO:0000259" key="5">
    <source>
        <dbReference type="PROSITE" id="PS50977"/>
    </source>
</evidence>
<organism evidence="6 7">
    <name type="scientific">Candidatus Allofournierella merdipullorum</name>
    <dbReference type="NCBI Taxonomy" id="2838595"/>
    <lineage>
        <taxon>Bacteria</taxon>
        <taxon>Bacillati</taxon>
        <taxon>Bacillota</taxon>
        <taxon>Clostridia</taxon>
        <taxon>Eubacteriales</taxon>
        <taxon>Oscillospiraceae</taxon>
        <taxon>Allofournierella</taxon>
    </lineage>
</organism>
<reference evidence="6" key="2">
    <citation type="submission" date="2021-04" db="EMBL/GenBank/DDBJ databases">
        <authorList>
            <person name="Gilroy R."/>
        </authorList>
    </citation>
    <scope>NUCLEOTIDE SEQUENCE</scope>
    <source>
        <strain evidence="6">ChiGjej4B4-18154</strain>
    </source>
</reference>
<dbReference type="EMBL" id="DXBV01000025">
    <property type="protein sequence ID" value="HIZ30139.1"/>
    <property type="molecule type" value="Genomic_DNA"/>
</dbReference>
<dbReference type="AlphaFoldDB" id="A0A9D2E394"/>
<dbReference type="InterPro" id="IPR001647">
    <property type="entry name" value="HTH_TetR"/>
</dbReference>
<proteinExistence type="predicted"/>
<dbReference type="PROSITE" id="PS50977">
    <property type="entry name" value="HTH_TETR_2"/>
    <property type="match status" value="1"/>
</dbReference>
<sequence length="196" mass="22530">MPLKKRIKREDILEGAAQVIREGGAEALTARSLAARLGCSTQPLYSEFGSLEALLEALPGYLHEKYLSADCTSYKDFGRVFLRFAAREKELFCFLYLRHRSEDALPLEDPNRERTLKLLTRCLELSPEEAAGLHRRMQFYCYGLGVMIATGYRALTDEELERELTDMFSMLVRHYKNVPDETSLAAWLERARHYIG</sequence>
<evidence type="ECO:0000256" key="4">
    <source>
        <dbReference type="PROSITE-ProRule" id="PRU00335"/>
    </source>
</evidence>
<feature type="DNA-binding region" description="H-T-H motif" evidence="4">
    <location>
        <begin position="29"/>
        <end position="48"/>
    </location>
</feature>
<dbReference type="Proteomes" id="UP000824035">
    <property type="component" value="Unassembled WGS sequence"/>
</dbReference>
<evidence type="ECO:0000256" key="3">
    <source>
        <dbReference type="ARBA" id="ARBA00023163"/>
    </source>
</evidence>
<accession>A0A9D2E394</accession>
<evidence type="ECO:0000313" key="6">
    <source>
        <dbReference type="EMBL" id="HIZ30139.1"/>
    </source>
</evidence>
<evidence type="ECO:0000256" key="2">
    <source>
        <dbReference type="ARBA" id="ARBA00023125"/>
    </source>
</evidence>
<feature type="domain" description="HTH tetR-type" evidence="5">
    <location>
        <begin position="6"/>
        <end position="66"/>
    </location>
</feature>
<evidence type="ECO:0000313" key="7">
    <source>
        <dbReference type="Proteomes" id="UP000824035"/>
    </source>
</evidence>
<dbReference type="GO" id="GO:0003700">
    <property type="term" value="F:DNA-binding transcription factor activity"/>
    <property type="evidence" value="ECO:0007669"/>
    <property type="project" value="TreeGrafter"/>
</dbReference>
<name>A0A9D2E394_9FIRM</name>
<dbReference type="InterPro" id="IPR050109">
    <property type="entry name" value="HTH-type_TetR-like_transc_reg"/>
</dbReference>
<dbReference type="PANTHER" id="PTHR30055">
    <property type="entry name" value="HTH-TYPE TRANSCRIPTIONAL REGULATOR RUTR"/>
    <property type="match status" value="1"/>
</dbReference>
<evidence type="ECO:0000256" key="1">
    <source>
        <dbReference type="ARBA" id="ARBA00023015"/>
    </source>
</evidence>
<reference evidence="6" key="1">
    <citation type="journal article" date="2021" name="PeerJ">
        <title>Extensive microbial diversity within the chicken gut microbiome revealed by metagenomics and culture.</title>
        <authorList>
            <person name="Gilroy R."/>
            <person name="Ravi A."/>
            <person name="Getino M."/>
            <person name="Pursley I."/>
            <person name="Horton D.L."/>
            <person name="Alikhan N.F."/>
            <person name="Baker D."/>
            <person name="Gharbi K."/>
            <person name="Hall N."/>
            <person name="Watson M."/>
            <person name="Adriaenssens E.M."/>
            <person name="Foster-Nyarko E."/>
            <person name="Jarju S."/>
            <person name="Secka A."/>
            <person name="Antonio M."/>
            <person name="Oren A."/>
            <person name="Chaudhuri R.R."/>
            <person name="La Ragione R."/>
            <person name="Hildebrand F."/>
            <person name="Pallen M.J."/>
        </authorList>
    </citation>
    <scope>NUCLEOTIDE SEQUENCE</scope>
    <source>
        <strain evidence="6">ChiGjej4B4-18154</strain>
    </source>
</reference>
<comment type="caution">
    <text evidence="6">The sequence shown here is derived from an EMBL/GenBank/DDBJ whole genome shotgun (WGS) entry which is preliminary data.</text>
</comment>
<gene>
    <name evidence="6" type="ORF">H9813_02750</name>
</gene>
<keyword evidence="2 4" id="KW-0238">DNA-binding</keyword>
<keyword evidence="1" id="KW-0805">Transcription regulation</keyword>
<protein>
    <submittedName>
        <fullName evidence="6">TetR/AcrR family transcriptional regulator</fullName>
    </submittedName>
</protein>
<dbReference type="SUPFAM" id="SSF46689">
    <property type="entry name" value="Homeodomain-like"/>
    <property type="match status" value="1"/>
</dbReference>
<dbReference type="InterPro" id="IPR009057">
    <property type="entry name" value="Homeodomain-like_sf"/>
</dbReference>
<dbReference type="Pfam" id="PF00440">
    <property type="entry name" value="TetR_N"/>
    <property type="match status" value="1"/>
</dbReference>
<dbReference type="GO" id="GO:0000976">
    <property type="term" value="F:transcription cis-regulatory region binding"/>
    <property type="evidence" value="ECO:0007669"/>
    <property type="project" value="TreeGrafter"/>
</dbReference>
<dbReference type="PANTHER" id="PTHR30055:SF234">
    <property type="entry name" value="HTH-TYPE TRANSCRIPTIONAL REGULATOR BETI"/>
    <property type="match status" value="1"/>
</dbReference>